<organism evidence="1 2">
    <name type="scientific">Planococcus kocurii</name>
    <dbReference type="NCBI Taxonomy" id="1374"/>
    <lineage>
        <taxon>Bacteria</taxon>
        <taxon>Bacillati</taxon>
        <taxon>Bacillota</taxon>
        <taxon>Bacilli</taxon>
        <taxon>Bacillales</taxon>
        <taxon>Caryophanaceae</taxon>
        <taxon>Planococcus</taxon>
    </lineage>
</organism>
<reference evidence="1" key="1">
    <citation type="submission" date="2016-01" db="EMBL/GenBank/DDBJ databases">
        <title>Complete genome of Planococcus kocurri type strain.</title>
        <authorList>
            <person name="See-Too W.S."/>
        </authorList>
    </citation>
    <scope>NUCLEOTIDE SEQUENCE [LARGE SCALE GENOMIC DNA]</scope>
    <source>
        <strain evidence="1">ATCC 43650</strain>
    </source>
</reference>
<name>A0ABM5WUY8_9BACL</name>
<gene>
    <name evidence="1" type="ORF">AUO94_05690</name>
</gene>
<keyword evidence="2" id="KW-1185">Reference proteome</keyword>
<dbReference type="Proteomes" id="UP000065533">
    <property type="component" value="Chromosome"/>
</dbReference>
<evidence type="ECO:0000313" key="2">
    <source>
        <dbReference type="Proteomes" id="UP000065533"/>
    </source>
</evidence>
<proteinExistence type="predicted"/>
<evidence type="ECO:0000313" key="1">
    <source>
        <dbReference type="EMBL" id="ALS78173.1"/>
    </source>
</evidence>
<dbReference type="EMBL" id="CP013661">
    <property type="protein sequence ID" value="ALS78173.1"/>
    <property type="molecule type" value="Genomic_DNA"/>
</dbReference>
<accession>A0ABM5WUY8</accession>
<protein>
    <submittedName>
        <fullName evidence="1">Uncharacterized protein</fullName>
    </submittedName>
</protein>
<sequence>MQLLFACDRMNGCLLRGTVSSASWLPLASLDLLKDHFFKMKAKVKSAFANKSMTEIYSRCKLAWQVFSLLPRTIGRFVKVISENSKKCTPISGFWTAIQKTDGEKRILFLCLFYVKDLHDSFFSAIDLLCTQSDKES</sequence>